<dbReference type="Proteomes" id="UP000461409">
    <property type="component" value="Unassembled WGS sequence"/>
</dbReference>
<sequence length="191" mass="21451">MTDGKPEAREARRVESDEARRYNLRALMALKGSSLSPQDDLIELLKTDQPINRLVRDRLIELLLGPEISGGMSLSLRGNKTQRDRTNAYVSRNKWFEIGQWIDGLTSQGALRAHAIEEVASAINISEKKADKSLNYYRAARNWIAKSLETECGAELGAATLRELYIFHDCQGDLAKELNSEILERLPPIGL</sequence>
<accession>A0A844X9K9</accession>
<protein>
    <submittedName>
        <fullName evidence="1">Uncharacterized protein</fullName>
    </submittedName>
</protein>
<proteinExistence type="predicted"/>
<keyword evidence="2" id="KW-1185">Reference proteome</keyword>
<reference evidence="1 2" key="1">
    <citation type="submission" date="2019-12" db="EMBL/GenBank/DDBJ databases">
        <authorList>
            <person name="Lee S.D."/>
        </authorList>
    </citation>
    <scope>NUCLEOTIDE SEQUENCE [LARGE SCALE GENOMIC DNA]</scope>
    <source>
        <strain evidence="1 2">GH3-10</strain>
    </source>
</reference>
<dbReference type="AlphaFoldDB" id="A0A844X9K9"/>
<evidence type="ECO:0000313" key="2">
    <source>
        <dbReference type="Proteomes" id="UP000461409"/>
    </source>
</evidence>
<evidence type="ECO:0000313" key="1">
    <source>
        <dbReference type="EMBL" id="MWV26442.1"/>
    </source>
</evidence>
<organism evidence="1 2">
    <name type="scientific">Aurantiacibacter rhizosphaerae</name>
    <dbReference type="NCBI Taxonomy" id="2691582"/>
    <lineage>
        <taxon>Bacteria</taxon>
        <taxon>Pseudomonadati</taxon>
        <taxon>Pseudomonadota</taxon>
        <taxon>Alphaproteobacteria</taxon>
        <taxon>Sphingomonadales</taxon>
        <taxon>Erythrobacteraceae</taxon>
        <taxon>Aurantiacibacter</taxon>
    </lineage>
</organism>
<dbReference type="RefSeq" id="WP_160484135.1">
    <property type="nucleotide sequence ID" value="NZ_WUBR01000001.1"/>
</dbReference>
<reference evidence="1 2" key="2">
    <citation type="submission" date="2020-02" db="EMBL/GenBank/DDBJ databases">
        <title>Erythrobacter dongmakensis sp. nov., isolated from a tidal mudflat.</title>
        <authorList>
            <person name="Kim I.S."/>
        </authorList>
    </citation>
    <scope>NUCLEOTIDE SEQUENCE [LARGE SCALE GENOMIC DNA]</scope>
    <source>
        <strain evidence="1 2">GH3-10</strain>
    </source>
</reference>
<gene>
    <name evidence="1" type="ORF">GRF63_00860</name>
</gene>
<dbReference type="EMBL" id="WUBR01000001">
    <property type="protein sequence ID" value="MWV26442.1"/>
    <property type="molecule type" value="Genomic_DNA"/>
</dbReference>
<name>A0A844X9K9_9SPHN</name>
<comment type="caution">
    <text evidence="1">The sequence shown here is derived from an EMBL/GenBank/DDBJ whole genome shotgun (WGS) entry which is preliminary data.</text>
</comment>